<evidence type="ECO:0000313" key="3">
    <source>
        <dbReference type="EMBL" id="QDU19169.1"/>
    </source>
</evidence>
<name>A0A517XNT8_9BACT</name>
<sequence>MSVRRPAFTLIELLVVIAIIAILIGLLLPAVQKVREAAARAKGQNNLKQLSLAAHSYESAFQRLPAYSEAVTSWAPPAPYVTKYWFGLETMNTSTFTSTYDPTQGVLTNYYENATAVNVCPKFDAYPVTKVYTGLTSGYAYNRHVCNEPAWPNPVTGRRITDFQSTSATFFFAEVVQLQSSGKLQEPFGGYFGSPFEPGKAISSAAVTASQFRFSGVCNVSFVDGHVETRRPVDVASVSPFPQAAWDANKTTFALGFLADTTTPYTGR</sequence>
<accession>A0A517XNT8</accession>
<keyword evidence="1" id="KW-1133">Transmembrane helix</keyword>
<evidence type="ECO:0000313" key="4">
    <source>
        <dbReference type="Proteomes" id="UP000319576"/>
    </source>
</evidence>
<dbReference type="Proteomes" id="UP000319576">
    <property type="component" value="Chromosome"/>
</dbReference>
<keyword evidence="1" id="KW-0472">Membrane</keyword>
<gene>
    <name evidence="3" type="ORF">ETAA1_10730</name>
</gene>
<dbReference type="Pfam" id="PF07596">
    <property type="entry name" value="SBP_bac_10"/>
    <property type="match status" value="1"/>
</dbReference>
<keyword evidence="1" id="KW-0812">Transmembrane</keyword>
<dbReference type="InterPro" id="IPR011453">
    <property type="entry name" value="DUF1559"/>
</dbReference>
<organism evidence="3 4">
    <name type="scientific">Urbifossiella limnaea</name>
    <dbReference type="NCBI Taxonomy" id="2528023"/>
    <lineage>
        <taxon>Bacteria</taxon>
        <taxon>Pseudomonadati</taxon>
        <taxon>Planctomycetota</taxon>
        <taxon>Planctomycetia</taxon>
        <taxon>Gemmatales</taxon>
        <taxon>Gemmataceae</taxon>
        <taxon>Urbifossiella</taxon>
    </lineage>
</organism>
<feature type="transmembrane region" description="Helical" evidence="1">
    <location>
        <begin position="7"/>
        <end position="28"/>
    </location>
</feature>
<dbReference type="AlphaFoldDB" id="A0A517XNT8"/>
<dbReference type="KEGG" id="uli:ETAA1_10730"/>
<dbReference type="SUPFAM" id="SSF54523">
    <property type="entry name" value="Pili subunits"/>
    <property type="match status" value="1"/>
</dbReference>
<reference evidence="3 4" key="1">
    <citation type="submission" date="2019-02" db="EMBL/GenBank/DDBJ databases">
        <title>Deep-cultivation of Planctomycetes and their phenomic and genomic characterization uncovers novel biology.</title>
        <authorList>
            <person name="Wiegand S."/>
            <person name="Jogler M."/>
            <person name="Boedeker C."/>
            <person name="Pinto D."/>
            <person name="Vollmers J."/>
            <person name="Rivas-Marin E."/>
            <person name="Kohn T."/>
            <person name="Peeters S.H."/>
            <person name="Heuer A."/>
            <person name="Rast P."/>
            <person name="Oberbeckmann S."/>
            <person name="Bunk B."/>
            <person name="Jeske O."/>
            <person name="Meyerdierks A."/>
            <person name="Storesund J.E."/>
            <person name="Kallscheuer N."/>
            <person name="Luecker S."/>
            <person name="Lage O.M."/>
            <person name="Pohl T."/>
            <person name="Merkel B.J."/>
            <person name="Hornburger P."/>
            <person name="Mueller R.-W."/>
            <person name="Bruemmer F."/>
            <person name="Labrenz M."/>
            <person name="Spormann A.M."/>
            <person name="Op den Camp H."/>
            <person name="Overmann J."/>
            <person name="Amann R."/>
            <person name="Jetten M.S.M."/>
            <person name="Mascher T."/>
            <person name="Medema M.H."/>
            <person name="Devos D.P."/>
            <person name="Kaster A.-K."/>
            <person name="Ovreas L."/>
            <person name="Rohde M."/>
            <person name="Galperin M.Y."/>
            <person name="Jogler C."/>
        </authorList>
    </citation>
    <scope>NUCLEOTIDE SEQUENCE [LARGE SCALE GENOMIC DNA]</scope>
    <source>
        <strain evidence="3 4">ETA_A1</strain>
    </source>
</reference>
<dbReference type="NCBIfam" id="TIGR02532">
    <property type="entry name" value="IV_pilin_GFxxxE"/>
    <property type="match status" value="1"/>
</dbReference>
<dbReference type="InterPro" id="IPR045584">
    <property type="entry name" value="Pilin-like"/>
</dbReference>
<dbReference type="EMBL" id="CP036273">
    <property type="protein sequence ID" value="QDU19169.1"/>
    <property type="molecule type" value="Genomic_DNA"/>
</dbReference>
<dbReference type="PANTHER" id="PTHR30093:SF2">
    <property type="entry name" value="TYPE II SECRETION SYSTEM PROTEIN H"/>
    <property type="match status" value="1"/>
</dbReference>
<evidence type="ECO:0000256" key="1">
    <source>
        <dbReference type="SAM" id="Phobius"/>
    </source>
</evidence>
<dbReference type="OrthoDB" id="249920at2"/>
<feature type="domain" description="DUF1559" evidence="2">
    <location>
        <begin position="32"/>
        <end position="70"/>
    </location>
</feature>
<proteinExistence type="predicted"/>
<keyword evidence="4" id="KW-1185">Reference proteome</keyword>
<dbReference type="Pfam" id="PF07963">
    <property type="entry name" value="N_methyl"/>
    <property type="match status" value="1"/>
</dbReference>
<evidence type="ECO:0000259" key="2">
    <source>
        <dbReference type="Pfam" id="PF07596"/>
    </source>
</evidence>
<dbReference type="PANTHER" id="PTHR30093">
    <property type="entry name" value="GENERAL SECRETION PATHWAY PROTEIN G"/>
    <property type="match status" value="1"/>
</dbReference>
<dbReference type="Gene3D" id="3.30.700.10">
    <property type="entry name" value="Glycoprotein, Type 4 Pilin"/>
    <property type="match status" value="1"/>
</dbReference>
<dbReference type="RefSeq" id="WP_145234967.1">
    <property type="nucleotide sequence ID" value="NZ_CP036273.1"/>
</dbReference>
<protein>
    <recommendedName>
        <fullName evidence="2">DUF1559 domain-containing protein</fullName>
    </recommendedName>
</protein>
<dbReference type="InterPro" id="IPR012902">
    <property type="entry name" value="N_methyl_site"/>
</dbReference>